<evidence type="ECO:0000313" key="3">
    <source>
        <dbReference type="Proteomes" id="UP000176511"/>
    </source>
</evidence>
<dbReference type="AlphaFoldDB" id="A0A1F6DJZ9"/>
<name>A0A1F6DJZ9_9BACT</name>
<keyword evidence="1" id="KW-0472">Membrane</keyword>
<organism evidence="2 3">
    <name type="scientific">Candidatus Kaiserbacteria bacterium RIFCSPHIGHO2_02_FULL_49_34</name>
    <dbReference type="NCBI Taxonomy" id="1798491"/>
    <lineage>
        <taxon>Bacteria</taxon>
        <taxon>Candidatus Kaiseribacteriota</taxon>
    </lineage>
</organism>
<dbReference type="Proteomes" id="UP000176511">
    <property type="component" value="Unassembled WGS sequence"/>
</dbReference>
<keyword evidence="1" id="KW-0812">Transmembrane</keyword>
<sequence>MRGTLTSVPFILGRDTMSSQKTKLLRLLIRFVLPIVIIALGLVLLPLIVCVAIFLLARYRGAFLIRVRMYALFLEILLRLPAVWITQHELHTHISEKHIDVLAAIARSSYIRTYLKVSSTLSDSAVCKVIVDAFVATLFAKKVRSKVSAEYLDAWYYPSNDRTLLYPVGDDRTGRILSLPTHAIDVAACTAAQNGEQIYISFIRRKTGGKPTPPKPKETLVPIRIRT</sequence>
<feature type="transmembrane region" description="Helical" evidence="1">
    <location>
        <begin position="31"/>
        <end position="57"/>
    </location>
</feature>
<evidence type="ECO:0000256" key="1">
    <source>
        <dbReference type="SAM" id="Phobius"/>
    </source>
</evidence>
<reference evidence="2 3" key="1">
    <citation type="journal article" date="2016" name="Nat. Commun.">
        <title>Thousands of microbial genomes shed light on interconnected biogeochemical processes in an aquifer system.</title>
        <authorList>
            <person name="Anantharaman K."/>
            <person name="Brown C.T."/>
            <person name="Hug L.A."/>
            <person name="Sharon I."/>
            <person name="Castelle C.J."/>
            <person name="Probst A.J."/>
            <person name="Thomas B.C."/>
            <person name="Singh A."/>
            <person name="Wilkins M.J."/>
            <person name="Karaoz U."/>
            <person name="Brodie E.L."/>
            <person name="Williams K.H."/>
            <person name="Hubbard S.S."/>
            <person name="Banfield J.F."/>
        </authorList>
    </citation>
    <scope>NUCLEOTIDE SEQUENCE [LARGE SCALE GENOMIC DNA]</scope>
</reference>
<accession>A0A1F6DJZ9</accession>
<dbReference type="STRING" id="1798491.A3C87_03880"/>
<protein>
    <submittedName>
        <fullName evidence="2">Uncharacterized protein</fullName>
    </submittedName>
</protein>
<proteinExistence type="predicted"/>
<comment type="caution">
    <text evidence="2">The sequence shown here is derived from an EMBL/GenBank/DDBJ whole genome shotgun (WGS) entry which is preliminary data.</text>
</comment>
<gene>
    <name evidence="2" type="ORF">A3C87_03880</name>
</gene>
<evidence type="ECO:0000313" key="2">
    <source>
        <dbReference type="EMBL" id="OGG61716.1"/>
    </source>
</evidence>
<keyword evidence="1" id="KW-1133">Transmembrane helix</keyword>
<dbReference type="EMBL" id="MFLE01000015">
    <property type="protein sequence ID" value="OGG61716.1"/>
    <property type="molecule type" value="Genomic_DNA"/>
</dbReference>